<dbReference type="InterPro" id="IPR044925">
    <property type="entry name" value="His-Me_finger_sf"/>
</dbReference>
<dbReference type="Gene3D" id="3.90.75.10">
    <property type="entry name" value="Homing Intron 3 (I-ppo) Encoded Endonuclease, Chain A"/>
    <property type="match status" value="1"/>
</dbReference>
<evidence type="ECO:0000313" key="2">
    <source>
        <dbReference type="Proteomes" id="UP000464262"/>
    </source>
</evidence>
<name>A0A7Z2T0M9_9VIBR</name>
<evidence type="ECO:0000313" key="1">
    <source>
        <dbReference type="EMBL" id="QIA62092.1"/>
    </source>
</evidence>
<dbReference type="AlphaFoldDB" id="A0A7Z2T0M9"/>
<gene>
    <name evidence="1" type="ORF">GT360_00315</name>
</gene>
<dbReference type="KEGG" id="vas:GT360_00315"/>
<organism evidence="1 2">
    <name type="scientific">Vibrio astriarenae</name>
    <dbReference type="NCBI Taxonomy" id="1481923"/>
    <lineage>
        <taxon>Bacteria</taxon>
        <taxon>Pseudomonadati</taxon>
        <taxon>Pseudomonadota</taxon>
        <taxon>Gammaproteobacteria</taxon>
        <taxon>Vibrionales</taxon>
        <taxon>Vibrionaceae</taxon>
        <taxon>Vibrio</taxon>
    </lineage>
</organism>
<dbReference type="EMBL" id="CP047475">
    <property type="protein sequence ID" value="QIA62092.1"/>
    <property type="molecule type" value="Genomic_DNA"/>
</dbReference>
<dbReference type="SUPFAM" id="SSF54060">
    <property type="entry name" value="His-Me finger endonucleases"/>
    <property type="match status" value="1"/>
</dbReference>
<keyword evidence="2" id="KW-1185">Reference proteome</keyword>
<dbReference type="RefSeq" id="WP_164647001.1">
    <property type="nucleotide sequence ID" value="NZ_CP047475.1"/>
</dbReference>
<reference evidence="1 2" key="1">
    <citation type="submission" date="2020-01" db="EMBL/GenBank/DDBJ databases">
        <title>Whole genome and functional gene identification of agarase of Vibrio HN897.</title>
        <authorList>
            <person name="Liu Y."/>
            <person name="Zhao Z."/>
        </authorList>
    </citation>
    <scope>NUCLEOTIDE SEQUENCE [LARGE SCALE GENOMIC DNA]</scope>
    <source>
        <strain evidence="1 2">HN897</strain>
    </source>
</reference>
<evidence type="ECO:0008006" key="3">
    <source>
        <dbReference type="Google" id="ProtNLM"/>
    </source>
</evidence>
<proteinExistence type="predicted"/>
<dbReference type="InterPro" id="IPR044930">
    <property type="entry name" value="Homing_endonuclease_His-Me"/>
</dbReference>
<sequence>MSEPQEVASMATVATPATAREALAEFEAQHGAELAQCPVLGCVTWSSLPRPDWSYKGIRMPLYRWACLAAHRESISVGEHRVARHKCDNEKCFNPQHLHWGTRGENNSDRALE</sequence>
<accession>A0A7Z2T0M9</accession>
<dbReference type="Proteomes" id="UP000464262">
    <property type="component" value="Chromosome 1"/>
</dbReference>
<protein>
    <recommendedName>
        <fullName evidence="3">HNH endonuclease</fullName>
    </recommendedName>
</protein>
<dbReference type="GO" id="GO:0004519">
    <property type="term" value="F:endonuclease activity"/>
    <property type="evidence" value="ECO:0007669"/>
    <property type="project" value="InterPro"/>
</dbReference>